<keyword evidence="3" id="KW-0472">Membrane</keyword>
<dbReference type="InterPro" id="IPR050113">
    <property type="entry name" value="Ub_conjugating_enzyme"/>
</dbReference>
<feature type="region of interest" description="Disordered" evidence="2">
    <location>
        <begin position="149"/>
        <end position="182"/>
    </location>
</feature>
<feature type="region of interest" description="Disordered" evidence="2">
    <location>
        <begin position="231"/>
        <end position="264"/>
    </location>
</feature>
<dbReference type="PROSITE" id="PS50127">
    <property type="entry name" value="UBC_2"/>
    <property type="match status" value="1"/>
</dbReference>
<dbReference type="PANTHER" id="PTHR24067">
    <property type="entry name" value="UBIQUITIN-CONJUGATING ENZYME E2"/>
    <property type="match status" value="1"/>
</dbReference>
<keyword evidence="3" id="KW-1133">Transmembrane helix</keyword>
<dbReference type="SUPFAM" id="SSF54495">
    <property type="entry name" value="UBC-like"/>
    <property type="match status" value="1"/>
</dbReference>
<feature type="compositionally biased region" description="Polar residues" evidence="2">
    <location>
        <begin position="156"/>
        <end position="175"/>
    </location>
</feature>
<evidence type="ECO:0000313" key="5">
    <source>
        <dbReference type="Proteomes" id="UP000504637"/>
    </source>
</evidence>
<reference evidence="6" key="3">
    <citation type="submission" date="2025-08" db="UniProtKB">
        <authorList>
            <consortium name="RefSeq"/>
        </authorList>
    </citation>
    <scope>IDENTIFICATION</scope>
    <source>
        <strain evidence="6">CBS 342.82</strain>
    </source>
</reference>
<dbReference type="InterPro" id="IPR016135">
    <property type="entry name" value="UBQ-conjugating_enzyme/RWD"/>
</dbReference>
<name>A0A6J3M9U6_9PEZI</name>
<evidence type="ECO:0000256" key="1">
    <source>
        <dbReference type="ARBA" id="ARBA00022786"/>
    </source>
</evidence>
<proteinExistence type="predicted"/>
<dbReference type="InterPro" id="IPR000608">
    <property type="entry name" value="UBC"/>
</dbReference>
<evidence type="ECO:0000256" key="3">
    <source>
        <dbReference type="SAM" id="Phobius"/>
    </source>
</evidence>
<dbReference type="CDD" id="cd23814">
    <property type="entry name" value="UEV_AKTIP"/>
    <property type="match status" value="1"/>
</dbReference>
<evidence type="ECO:0000259" key="4">
    <source>
        <dbReference type="PROSITE" id="PS50127"/>
    </source>
</evidence>
<dbReference type="RefSeq" id="XP_033461430.1">
    <property type="nucleotide sequence ID" value="XM_033601104.1"/>
</dbReference>
<keyword evidence="5" id="KW-1185">Reference proteome</keyword>
<accession>A0A6J3M9U6</accession>
<dbReference type="AlphaFoldDB" id="A0A6J3M9U6"/>
<dbReference type="Gene3D" id="3.10.110.10">
    <property type="entry name" value="Ubiquitin Conjugating Enzyme"/>
    <property type="match status" value="1"/>
</dbReference>
<evidence type="ECO:0000313" key="6">
    <source>
        <dbReference type="RefSeq" id="XP_033461430.1"/>
    </source>
</evidence>
<reference evidence="6" key="1">
    <citation type="submission" date="2020-01" db="EMBL/GenBank/DDBJ databases">
        <authorList>
            <consortium name="DOE Joint Genome Institute"/>
            <person name="Haridas S."/>
            <person name="Albert R."/>
            <person name="Binder M."/>
            <person name="Bloem J."/>
            <person name="Labutti K."/>
            <person name="Salamov A."/>
            <person name="Andreopoulos B."/>
            <person name="Baker S.E."/>
            <person name="Barry K."/>
            <person name="Bills G."/>
            <person name="Bluhm B.H."/>
            <person name="Cannon C."/>
            <person name="Castanera R."/>
            <person name="Culley D.E."/>
            <person name="Daum C."/>
            <person name="Ezra D."/>
            <person name="Gonzalez J.B."/>
            <person name="Henrissat B."/>
            <person name="Kuo A."/>
            <person name="Liang C."/>
            <person name="Lipzen A."/>
            <person name="Lutzoni F."/>
            <person name="Magnuson J."/>
            <person name="Mondo S."/>
            <person name="Nolan M."/>
            <person name="Ohm R."/>
            <person name="Pangilinan J."/>
            <person name="Park H.-J."/>
            <person name="Ramirez L."/>
            <person name="Alfaro M."/>
            <person name="Sun H."/>
            <person name="Tritt A."/>
            <person name="Yoshinaga Y."/>
            <person name="Zwiers L.-H."/>
            <person name="Turgeon B.G."/>
            <person name="Goodwin S.B."/>
            <person name="Spatafora J.W."/>
            <person name="Crous P.W."/>
            <person name="Grigoriev I.V."/>
        </authorList>
    </citation>
    <scope>NUCLEOTIDE SEQUENCE</scope>
    <source>
        <strain evidence="6">CBS 342.82</strain>
    </source>
</reference>
<keyword evidence="1" id="KW-0833">Ubl conjugation pathway</keyword>
<feature type="transmembrane region" description="Helical" evidence="3">
    <location>
        <begin position="21"/>
        <end position="43"/>
    </location>
</feature>
<feature type="domain" description="UBC core" evidence="4">
    <location>
        <begin position="30"/>
        <end position="198"/>
    </location>
</feature>
<dbReference type="GeneID" id="54358904"/>
<protein>
    <recommendedName>
        <fullName evidence="4">UBC core domain-containing protein</fullName>
    </recommendedName>
</protein>
<evidence type="ECO:0000256" key="2">
    <source>
        <dbReference type="SAM" id="MobiDB-lite"/>
    </source>
</evidence>
<dbReference type="OrthoDB" id="5596422at2759"/>
<gene>
    <name evidence="6" type="ORF">K489DRAFT_315617</name>
</gene>
<dbReference type="Proteomes" id="UP000504637">
    <property type="component" value="Unplaced"/>
</dbReference>
<dbReference type="Pfam" id="PF00179">
    <property type="entry name" value="UQ_con"/>
    <property type="match status" value="1"/>
</dbReference>
<reference evidence="6" key="2">
    <citation type="submission" date="2020-04" db="EMBL/GenBank/DDBJ databases">
        <authorList>
            <consortium name="NCBI Genome Project"/>
        </authorList>
    </citation>
    <scope>NUCLEOTIDE SEQUENCE</scope>
    <source>
        <strain evidence="6">CBS 342.82</strain>
    </source>
</reference>
<sequence>MRDRRSRLICTKVHTLARSHPVWTFYCCCILIDCVAALFSASLSHACPKGIYVAPLPSNPLAWSGVLFVRKGPYANAILRFQISFPDVYPRRPPVVTFQSDLFHPLVTPLTTYTYSTRDTGSDTVSAVDEGRLPPGGLSLRHGFPEWFRRVGDDQPSAQPDSNTEDAPSKQSKNGSTEERWQPPHILEVLQYMRIIFENEKVLDSIPISDVANAGAWHAWRSYRVKAAEGNKPGAATEVASPRERAQQSPRQQPGGARRPGEWNWQGVWEDRVRKSINGSITNPVLFGHDNEVVSRSGRTAQCLE</sequence>
<organism evidence="6">
    <name type="scientific">Dissoconium aciculare CBS 342.82</name>
    <dbReference type="NCBI Taxonomy" id="1314786"/>
    <lineage>
        <taxon>Eukaryota</taxon>
        <taxon>Fungi</taxon>
        <taxon>Dikarya</taxon>
        <taxon>Ascomycota</taxon>
        <taxon>Pezizomycotina</taxon>
        <taxon>Dothideomycetes</taxon>
        <taxon>Dothideomycetidae</taxon>
        <taxon>Mycosphaerellales</taxon>
        <taxon>Dissoconiaceae</taxon>
        <taxon>Dissoconium</taxon>
    </lineage>
</organism>
<keyword evidence="3" id="KW-0812">Transmembrane</keyword>